<dbReference type="PANTHER" id="PTHR30111:SF1">
    <property type="entry name" value="33 KDA CHAPERONIN"/>
    <property type="match status" value="1"/>
</dbReference>
<evidence type="ECO:0000313" key="7">
    <source>
        <dbReference type="Proteomes" id="UP000198640"/>
    </source>
</evidence>
<dbReference type="Gene3D" id="3.90.1280.10">
    <property type="entry name" value="HSP33 redox switch-like"/>
    <property type="match status" value="1"/>
</dbReference>
<dbReference type="OrthoDB" id="9793753at2"/>
<name>A0A1H3JCN0_9PROT</name>
<dbReference type="GO" id="GO:0051082">
    <property type="term" value="F:unfolded protein binding"/>
    <property type="evidence" value="ECO:0007669"/>
    <property type="project" value="InterPro"/>
</dbReference>
<proteinExistence type="predicted"/>
<dbReference type="AlphaFoldDB" id="A0A1H3JCN0"/>
<dbReference type="InterPro" id="IPR016154">
    <property type="entry name" value="Heat_shock_Hsp33_C"/>
</dbReference>
<dbReference type="CDD" id="cd00498">
    <property type="entry name" value="Hsp33"/>
    <property type="match status" value="1"/>
</dbReference>
<sequence length="284" mass="31777">MNNYVQRFLLENLDIRGAIVHLDSVWQQMLQDRHYPAPVMQLLGEMSATTLLLGDNLKQPGRLTVQLKGNGPVSMLVIDCNESLRLRGMAKYAPPITAQPVPDLLGHGQLVLTLDMASMREAYQSIVPLDGETVAEIFEHYFRQSEQLPSRLFLVTSNAAIFGILLQKLPAADQLDPDGWTRAGMLAATVQEQTMFNQTAETILSRLFAEETVRIFDARTVNYGCQNDPAKIYGMLQSLGREEINAILQEHGEVVVHDDICNKEYHFDALTIDAIFREAGPTVH</sequence>
<dbReference type="GO" id="GO:0044183">
    <property type="term" value="F:protein folding chaperone"/>
    <property type="evidence" value="ECO:0007669"/>
    <property type="project" value="TreeGrafter"/>
</dbReference>
<accession>A0A1H3JCN0</accession>
<dbReference type="SUPFAM" id="SSF64397">
    <property type="entry name" value="Hsp33 domain"/>
    <property type="match status" value="1"/>
</dbReference>
<dbReference type="Proteomes" id="UP000198640">
    <property type="component" value="Unassembled WGS sequence"/>
</dbReference>
<evidence type="ECO:0000313" key="6">
    <source>
        <dbReference type="EMBL" id="SDY37285.1"/>
    </source>
</evidence>
<reference evidence="6 7" key="1">
    <citation type="submission" date="2016-10" db="EMBL/GenBank/DDBJ databases">
        <authorList>
            <person name="de Groot N.N."/>
        </authorList>
    </citation>
    <scope>NUCLEOTIDE SEQUENCE [LARGE SCALE GENOMIC DNA]</scope>
    <source>
        <strain evidence="6 7">Nm1</strain>
    </source>
</reference>
<organism evidence="6 7">
    <name type="scientific">Nitrosomonas halophila</name>
    <dbReference type="NCBI Taxonomy" id="44576"/>
    <lineage>
        <taxon>Bacteria</taxon>
        <taxon>Pseudomonadati</taxon>
        <taxon>Pseudomonadota</taxon>
        <taxon>Betaproteobacteria</taxon>
        <taxon>Nitrosomonadales</taxon>
        <taxon>Nitrosomonadaceae</taxon>
        <taxon>Nitrosomonas</taxon>
    </lineage>
</organism>
<evidence type="ECO:0000256" key="3">
    <source>
        <dbReference type="ARBA" id="ARBA00023157"/>
    </source>
</evidence>
<evidence type="ECO:0000256" key="5">
    <source>
        <dbReference type="ARBA" id="ARBA00023284"/>
    </source>
</evidence>
<dbReference type="Pfam" id="PF01430">
    <property type="entry name" value="HSP33"/>
    <property type="match status" value="1"/>
</dbReference>
<dbReference type="Gene3D" id="1.10.287.480">
    <property type="entry name" value="helix hairpin bin"/>
    <property type="match status" value="1"/>
</dbReference>
<keyword evidence="1" id="KW-0963">Cytoplasm</keyword>
<keyword evidence="7" id="KW-1185">Reference proteome</keyword>
<dbReference type="EMBL" id="FNOY01000032">
    <property type="protein sequence ID" value="SDY37285.1"/>
    <property type="molecule type" value="Genomic_DNA"/>
</dbReference>
<dbReference type="InterPro" id="IPR016153">
    <property type="entry name" value="Heat_shock_Hsp33_N"/>
</dbReference>
<keyword evidence="4" id="KW-0143">Chaperone</keyword>
<evidence type="ECO:0000256" key="4">
    <source>
        <dbReference type="ARBA" id="ARBA00023186"/>
    </source>
</evidence>
<dbReference type="GO" id="GO:0005737">
    <property type="term" value="C:cytoplasm"/>
    <property type="evidence" value="ECO:0007669"/>
    <property type="project" value="InterPro"/>
</dbReference>
<protein>
    <submittedName>
        <fullName evidence="6">Molecular chaperone Hsp33</fullName>
    </submittedName>
</protein>
<keyword evidence="2" id="KW-0862">Zinc</keyword>
<gene>
    <name evidence="6" type="ORF">SAMN05421881_10321</name>
</gene>
<dbReference type="Gene3D" id="3.55.30.10">
    <property type="entry name" value="Hsp33 domain"/>
    <property type="match status" value="1"/>
</dbReference>
<dbReference type="PANTHER" id="PTHR30111">
    <property type="entry name" value="33 KDA CHAPERONIN"/>
    <property type="match status" value="1"/>
</dbReference>
<dbReference type="STRING" id="44576.SAMN05421881_10321"/>
<evidence type="ECO:0000256" key="2">
    <source>
        <dbReference type="ARBA" id="ARBA00022833"/>
    </source>
</evidence>
<dbReference type="PIRSF" id="PIRSF005261">
    <property type="entry name" value="Heat_shock_Hsp33"/>
    <property type="match status" value="1"/>
</dbReference>
<dbReference type="InterPro" id="IPR000397">
    <property type="entry name" value="Heat_shock_Hsp33"/>
</dbReference>
<keyword evidence="3" id="KW-1015">Disulfide bond</keyword>
<evidence type="ECO:0000256" key="1">
    <source>
        <dbReference type="ARBA" id="ARBA00022490"/>
    </source>
</evidence>
<dbReference type="GO" id="GO:0042026">
    <property type="term" value="P:protein refolding"/>
    <property type="evidence" value="ECO:0007669"/>
    <property type="project" value="TreeGrafter"/>
</dbReference>
<keyword evidence="5" id="KW-0676">Redox-active center</keyword>
<dbReference type="InterPro" id="IPR023212">
    <property type="entry name" value="Hsp33_helix_hairpin_bin_dom_sf"/>
</dbReference>
<dbReference type="SUPFAM" id="SSF118352">
    <property type="entry name" value="HSP33 redox switch-like"/>
    <property type="match status" value="1"/>
</dbReference>
<dbReference type="RefSeq" id="WP_090414242.1">
    <property type="nucleotide sequence ID" value="NZ_FNOY01000032.1"/>
</dbReference>